<protein>
    <submittedName>
        <fullName evidence="2">TorF family putative porin</fullName>
    </submittedName>
</protein>
<feature type="signal peptide" evidence="1">
    <location>
        <begin position="1"/>
        <end position="23"/>
    </location>
</feature>
<gene>
    <name evidence="2" type="ORF">VSS37_05685</name>
</gene>
<dbReference type="NCBIfam" id="TIGR02001">
    <property type="entry name" value="gcw_chp"/>
    <property type="match status" value="1"/>
</dbReference>
<evidence type="ECO:0000313" key="3">
    <source>
        <dbReference type="Proteomes" id="UP001308005"/>
    </source>
</evidence>
<dbReference type="InterPro" id="IPR010239">
    <property type="entry name" value="CHP02001"/>
</dbReference>
<dbReference type="EMBL" id="JAYMYJ010000043">
    <property type="protein sequence ID" value="MEB4590462.1"/>
    <property type="molecule type" value="Genomic_DNA"/>
</dbReference>
<dbReference type="RefSeq" id="WP_324693783.1">
    <property type="nucleotide sequence ID" value="NZ_JAYMYJ010000043.1"/>
</dbReference>
<evidence type="ECO:0000256" key="1">
    <source>
        <dbReference type="SAM" id="SignalP"/>
    </source>
</evidence>
<sequence>MKKNTLLAATVLASLVVSTQAMAGASGNIGVTNNYIWRGVTQTDNSAAVSGGLDYESPNGLYVGTWASNVDFGKKGTEVDLYGGYKKELASGLSYDVGAIRYAYPGDAVSGDFTEIYGKLGYKGVSGEVGYTVDKEGDPDKKNDVYYGLGYDGELKNGVGYGVKAGHYNYDDPTVDDYSHYQVSLSKDDFTFAVDDNDLPDTDPMVSVSWSKSFDF</sequence>
<proteinExistence type="predicted"/>
<name>A0ABU6CVA5_9GAMM</name>
<dbReference type="Pfam" id="PF09694">
    <property type="entry name" value="Gcw_chp"/>
    <property type="match status" value="1"/>
</dbReference>
<evidence type="ECO:0000313" key="2">
    <source>
        <dbReference type="EMBL" id="MEB4590462.1"/>
    </source>
</evidence>
<comment type="caution">
    <text evidence="2">The sequence shown here is derived from an EMBL/GenBank/DDBJ whole genome shotgun (WGS) entry which is preliminary data.</text>
</comment>
<feature type="chain" id="PRO_5046040871" evidence="1">
    <location>
        <begin position="24"/>
        <end position="216"/>
    </location>
</feature>
<keyword evidence="1" id="KW-0732">Signal</keyword>
<accession>A0ABU6CVA5</accession>
<organism evidence="2 3">
    <name type="scientific">Candidatus Thiothrix phosphatis</name>
    <dbReference type="NCBI Taxonomy" id="3112415"/>
    <lineage>
        <taxon>Bacteria</taxon>
        <taxon>Pseudomonadati</taxon>
        <taxon>Pseudomonadota</taxon>
        <taxon>Gammaproteobacteria</taxon>
        <taxon>Thiotrichales</taxon>
        <taxon>Thiotrichaceae</taxon>
        <taxon>Thiothrix</taxon>
    </lineage>
</organism>
<keyword evidence="3" id="KW-1185">Reference proteome</keyword>
<reference evidence="3" key="1">
    <citation type="submission" date="2023-07" db="EMBL/GenBank/DDBJ databases">
        <title>The carbon used by Thiothrix.</title>
        <authorList>
            <person name="Chen L."/>
        </authorList>
    </citation>
    <scope>NUCLEOTIDE SEQUENCE [LARGE SCALE GENOMIC DNA]</scope>
</reference>
<dbReference type="Proteomes" id="UP001308005">
    <property type="component" value="Unassembled WGS sequence"/>
</dbReference>